<keyword evidence="20" id="KW-1185">Reference proteome</keyword>
<evidence type="ECO:0000313" key="20">
    <source>
        <dbReference type="Proteomes" id="UP001320544"/>
    </source>
</evidence>
<reference evidence="19 20" key="1">
    <citation type="submission" date="2022-01" db="EMBL/GenBank/DDBJ databases">
        <title>Novel bile acid biosynthetic pathways are enriched in the microbiome of centenarians.</title>
        <authorList>
            <person name="Sato Y."/>
            <person name="Atarashi K."/>
            <person name="Plichta R.D."/>
            <person name="Arai Y."/>
            <person name="Sasajima S."/>
            <person name="Kearney M.S."/>
            <person name="Suda W."/>
            <person name="Takeshita K."/>
            <person name="Sasaki T."/>
            <person name="Okamoto S."/>
            <person name="Skelly N.A."/>
            <person name="Okamura Y."/>
            <person name="Vlamakis H."/>
            <person name="Li Y."/>
            <person name="Tanoue T."/>
            <person name="Takei H."/>
            <person name="Nittono H."/>
            <person name="Narushima S."/>
            <person name="Irie J."/>
            <person name="Itoh H."/>
            <person name="Moriya K."/>
            <person name="Sugiura Y."/>
            <person name="Suematsu M."/>
            <person name="Moritoki N."/>
            <person name="Shibata S."/>
            <person name="Littman R.D."/>
            <person name="Fischbach A.M."/>
            <person name="Uwamino Y."/>
            <person name="Inoue T."/>
            <person name="Honda A."/>
            <person name="Hattori M."/>
            <person name="Murai T."/>
            <person name="Xavier J.R."/>
            <person name="Hirose N."/>
            <person name="Honda K."/>
        </authorList>
    </citation>
    <scope>NUCLEOTIDE SEQUENCE [LARGE SCALE GENOMIC DNA]</scope>
    <source>
        <strain evidence="19 20">CE91-St30</strain>
    </source>
</reference>
<evidence type="ECO:0000256" key="16">
    <source>
        <dbReference type="RuleBase" id="RU003945"/>
    </source>
</evidence>
<feature type="transmembrane region" description="Helical" evidence="17">
    <location>
        <begin position="32"/>
        <end position="51"/>
    </location>
</feature>
<dbReference type="InterPro" id="IPR001708">
    <property type="entry name" value="YidC/ALB3/OXA1/COX18"/>
</dbReference>
<organism evidence="19 20">
    <name type="scientific">Raoultibacter timonensis</name>
    <dbReference type="NCBI Taxonomy" id="1907662"/>
    <lineage>
        <taxon>Bacteria</taxon>
        <taxon>Bacillati</taxon>
        <taxon>Actinomycetota</taxon>
        <taxon>Coriobacteriia</taxon>
        <taxon>Eggerthellales</taxon>
        <taxon>Eggerthellaceae</taxon>
        <taxon>Raoultibacter</taxon>
    </lineage>
</organism>
<evidence type="ECO:0000256" key="17">
    <source>
        <dbReference type="SAM" id="Phobius"/>
    </source>
</evidence>
<evidence type="ECO:0000256" key="11">
    <source>
        <dbReference type="ARBA" id="ARBA00025034"/>
    </source>
</evidence>
<keyword evidence="5" id="KW-1003">Cell membrane</keyword>
<evidence type="ECO:0000256" key="2">
    <source>
        <dbReference type="ARBA" id="ARBA00010527"/>
    </source>
</evidence>
<dbReference type="InterPro" id="IPR047196">
    <property type="entry name" value="YidC_ALB_C"/>
</dbReference>
<proteinExistence type="inferred from homology"/>
<evidence type="ECO:0000313" key="19">
    <source>
        <dbReference type="EMBL" id="BDE94670.1"/>
    </source>
</evidence>
<evidence type="ECO:0000256" key="5">
    <source>
        <dbReference type="ARBA" id="ARBA00022475"/>
    </source>
</evidence>
<evidence type="ECO:0000256" key="4">
    <source>
        <dbReference type="ARBA" id="ARBA00022448"/>
    </source>
</evidence>
<comment type="subunit">
    <text evidence="12">Interacts with the Sec translocase complex via SecD. Specifically interacts with transmembrane segments of nascent integral membrane proteins during membrane integration.</text>
</comment>
<accession>A0ABM7WEY7</accession>
<evidence type="ECO:0000256" key="14">
    <source>
        <dbReference type="ARBA" id="ARBA00033245"/>
    </source>
</evidence>
<keyword evidence="4" id="KW-0813">Transport</keyword>
<evidence type="ECO:0000259" key="18">
    <source>
        <dbReference type="Pfam" id="PF02096"/>
    </source>
</evidence>
<sequence>MLSMWDAIKDGMFWIVEFFYNLLGGEAGGGDWGMAIIIVTVIFRIIISPLMHKQTKSSFQMQKVQPLMQEIQRKFADDPVRQQEEMQKLYAEAKFNPIAGCLPMLLQMPIFIALFQVLQEMGTRTHGSTYEFYNLVPSLITTPSQAFAEGIGAFIPYVILMIIFAGATFLPMVLQQRNNEGAQKKQMLIMSGVMSIFMLWISWNSPAGVLLFWGTSSLIGVAQQQISMAIMRKKDAEAEESIEVKPIEVDVTRKVKKPRPTKKGK</sequence>
<name>A0ABM7WEY7_9ACTN</name>
<dbReference type="PANTHER" id="PTHR12428">
    <property type="entry name" value="OXA1"/>
    <property type="match status" value="1"/>
</dbReference>
<keyword evidence="6 16" id="KW-0812">Transmembrane</keyword>
<keyword evidence="10" id="KW-0143">Chaperone</keyword>
<dbReference type="Proteomes" id="UP001320544">
    <property type="component" value="Chromosome"/>
</dbReference>
<evidence type="ECO:0000256" key="13">
    <source>
        <dbReference type="ARBA" id="ARBA00031538"/>
    </source>
</evidence>
<comment type="function">
    <text evidence="11">Required for the insertion and/or proper folding and/or complex formation of integral membrane proteins into the membrane. Involved in integration of membrane proteins that insert both dependently and independently of the Sec translocase complex, as well as at least some lipoproteins. Aids folding of multispanning membrane proteins.</text>
</comment>
<evidence type="ECO:0000256" key="9">
    <source>
        <dbReference type="ARBA" id="ARBA00023136"/>
    </source>
</evidence>
<dbReference type="CDD" id="cd20070">
    <property type="entry name" value="5TM_YidC_Alb3"/>
    <property type="match status" value="1"/>
</dbReference>
<dbReference type="PANTHER" id="PTHR12428:SF65">
    <property type="entry name" value="CYTOCHROME C OXIDASE ASSEMBLY PROTEIN COX18, MITOCHONDRIAL"/>
    <property type="match status" value="1"/>
</dbReference>
<feature type="transmembrane region" description="Helical" evidence="17">
    <location>
        <begin position="95"/>
        <end position="118"/>
    </location>
</feature>
<keyword evidence="8 17" id="KW-1133">Transmembrane helix</keyword>
<evidence type="ECO:0000256" key="1">
    <source>
        <dbReference type="ARBA" id="ARBA00004651"/>
    </source>
</evidence>
<evidence type="ECO:0000256" key="15">
    <source>
        <dbReference type="ARBA" id="ARBA00033342"/>
    </source>
</evidence>
<evidence type="ECO:0000256" key="8">
    <source>
        <dbReference type="ARBA" id="ARBA00022989"/>
    </source>
</evidence>
<feature type="transmembrane region" description="Helical" evidence="17">
    <location>
        <begin position="186"/>
        <end position="203"/>
    </location>
</feature>
<comment type="subcellular location">
    <subcellularLocation>
        <location evidence="1">Cell membrane</location>
        <topology evidence="1">Multi-pass membrane protein</topology>
    </subcellularLocation>
    <subcellularLocation>
        <location evidence="16">Membrane</location>
        <topology evidence="16">Multi-pass membrane protein</topology>
    </subcellularLocation>
</comment>
<evidence type="ECO:0000256" key="3">
    <source>
        <dbReference type="ARBA" id="ARBA00015325"/>
    </source>
</evidence>
<evidence type="ECO:0000256" key="7">
    <source>
        <dbReference type="ARBA" id="ARBA00022927"/>
    </source>
</evidence>
<protein>
    <recommendedName>
        <fullName evidence="3">Membrane protein insertase YidC</fullName>
    </recommendedName>
    <alternativeName>
        <fullName evidence="15">Foldase YidC</fullName>
    </alternativeName>
    <alternativeName>
        <fullName evidence="14">Membrane integrase YidC</fullName>
    </alternativeName>
    <alternativeName>
        <fullName evidence="13">Membrane protein YidC</fullName>
    </alternativeName>
</protein>
<dbReference type="NCBIfam" id="TIGR03592">
    <property type="entry name" value="yidC_oxa1_cterm"/>
    <property type="match status" value="1"/>
</dbReference>
<feature type="transmembrane region" description="Helical" evidence="17">
    <location>
        <begin position="154"/>
        <end position="174"/>
    </location>
</feature>
<feature type="domain" description="Membrane insertase YidC/Oxa/ALB C-terminal" evidence="18">
    <location>
        <begin position="32"/>
        <end position="226"/>
    </location>
</feature>
<keyword evidence="9 17" id="KW-0472">Membrane</keyword>
<comment type="similarity">
    <text evidence="2">Belongs to the OXA1/ALB3/YidC family. Type 1 subfamily.</text>
</comment>
<dbReference type="Pfam" id="PF02096">
    <property type="entry name" value="60KD_IMP"/>
    <property type="match status" value="1"/>
</dbReference>
<evidence type="ECO:0000256" key="6">
    <source>
        <dbReference type="ARBA" id="ARBA00022692"/>
    </source>
</evidence>
<dbReference type="InterPro" id="IPR028055">
    <property type="entry name" value="YidC/Oxa/ALB_C"/>
</dbReference>
<dbReference type="EMBL" id="AP025564">
    <property type="protein sequence ID" value="BDE94670.1"/>
    <property type="molecule type" value="Genomic_DNA"/>
</dbReference>
<evidence type="ECO:0000256" key="12">
    <source>
        <dbReference type="ARBA" id="ARBA00026028"/>
    </source>
</evidence>
<gene>
    <name evidence="19" type="ORF">CE91St30_00030</name>
</gene>
<evidence type="ECO:0000256" key="10">
    <source>
        <dbReference type="ARBA" id="ARBA00023186"/>
    </source>
</evidence>
<keyword evidence="7" id="KW-0653">Protein transport</keyword>